<evidence type="ECO:0000313" key="4">
    <source>
        <dbReference type="Proteomes" id="UP000799438"/>
    </source>
</evidence>
<name>A0A6A6B0Y0_9PEZI</name>
<dbReference type="InterPro" id="IPR036770">
    <property type="entry name" value="Ankyrin_rpt-contain_sf"/>
</dbReference>
<dbReference type="RefSeq" id="XP_033392801.1">
    <property type="nucleotide sequence ID" value="XM_033542567.1"/>
</dbReference>
<organism evidence="3 4">
    <name type="scientific">Aplosporella prunicola CBS 121167</name>
    <dbReference type="NCBI Taxonomy" id="1176127"/>
    <lineage>
        <taxon>Eukaryota</taxon>
        <taxon>Fungi</taxon>
        <taxon>Dikarya</taxon>
        <taxon>Ascomycota</taxon>
        <taxon>Pezizomycotina</taxon>
        <taxon>Dothideomycetes</taxon>
        <taxon>Dothideomycetes incertae sedis</taxon>
        <taxon>Botryosphaeriales</taxon>
        <taxon>Aplosporellaceae</taxon>
        <taxon>Aplosporella</taxon>
    </lineage>
</organism>
<evidence type="ECO:0000313" key="3">
    <source>
        <dbReference type="EMBL" id="KAF2137083.1"/>
    </source>
</evidence>
<dbReference type="EMBL" id="ML995507">
    <property type="protein sequence ID" value="KAF2137083.1"/>
    <property type="molecule type" value="Genomic_DNA"/>
</dbReference>
<accession>A0A6A6B0Y0</accession>
<dbReference type="SUPFAM" id="SSF48403">
    <property type="entry name" value="Ankyrin repeat"/>
    <property type="match status" value="1"/>
</dbReference>
<protein>
    <submittedName>
        <fullName evidence="3">Uncharacterized protein</fullName>
    </submittedName>
</protein>
<dbReference type="InterPro" id="IPR002110">
    <property type="entry name" value="Ankyrin_rpt"/>
</dbReference>
<dbReference type="GeneID" id="54300064"/>
<dbReference type="Gene3D" id="1.25.40.20">
    <property type="entry name" value="Ankyrin repeat-containing domain"/>
    <property type="match status" value="1"/>
</dbReference>
<proteinExistence type="predicted"/>
<keyword evidence="4" id="KW-1185">Reference proteome</keyword>
<dbReference type="Proteomes" id="UP000799438">
    <property type="component" value="Unassembled WGS sequence"/>
</dbReference>
<dbReference type="SMART" id="SM00248">
    <property type="entry name" value="ANK"/>
    <property type="match status" value="4"/>
</dbReference>
<evidence type="ECO:0000256" key="1">
    <source>
        <dbReference type="ARBA" id="ARBA00022737"/>
    </source>
</evidence>
<dbReference type="PANTHER" id="PTHR24198:SF165">
    <property type="entry name" value="ANKYRIN REPEAT-CONTAINING PROTEIN-RELATED"/>
    <property type="match status" value="1"/>
</dbReference>
<gene>
    <name evidence="3" type="ORF">K452DRAFT_302244</name>
</gene>
<dbReference type="PANTHER" id="PTHR24198">
    <property type="entry name" value="ANKYRIN REPEAT AND PROTEIN KINASE DOMAIN-CONTAINING PROTEIN"/>
    <property type="match status" value="1"/>
</dbReference>
<keyword evidence="2" id="KW-0040">ANK repeat</keyword>
<dbReference type="OrthoDB" id="3787333at2759"/>
<reference evidence="3" key="1">
    <citation type="journal article" date="2020" name="Stud. Mycol.">
        <title>101 Dothideomycetes genomes: a test case for predicting lifestyles and emergence of pathogens.</title>
        <authorList>
            <person name="Haridas S."/>
            <person name="Albert R."/>
            <person name="Binder M."/>
            <person name="Bloem J."/>
            <person name="Labutti K."/>
            <person name="Salamov A."/>
            <person name="Andreopoulos B."/>
            <person name="Baker S."/>
            <person name="Barry K."/>
            <person name="Bills G."/>
            <person name="Bluhm B."/>
            <person name="Cannon C."/>
            <person name="Castanera R."/>
            <person name="Culley D."/>
            <person name="Daum C."/>
            <person name="Ezra D."/>
            <person name="Gonzalez J."/>
            <person name="Henrissat B."/>
            <person name="Kuo A."/>
            <person name="Liang C."/>
            <person name="Lipzen A."/>
            <person name="Lutzoni F."/>
            <person name="Magnuson J."/>
            <person name="Mondo S."/>
            <person name="Nolan M."/>
            <person name="Ohm R."/>
            <person name="Pangilinan J."/>
            <person name="Park H.-J."/>
            <person name="Ramirez L."/>
            <person name="Alfaro M."/>
            <person name="Sun H."/>
            <person name="Tritt A."/>
            <person name="Yoshinaga Y."/>
            <person name="Zwiers L.-H."/>
            <person name="Turgeon B."/>
            <person name="Goodwin S."/>
            <person name="Spatafora J."/>
            <person name="Crous P."/>
            <person name="Grigoriev I."/>
        </authorList>
    </citation>
    <scope>NUCLEOTIDE SEQUENCE</scope>
    <source>
        <strain evidence="3">CBS 121167</strain>
    </source>
</reference>
<evidence type="ECO:0000256" key="2">
    <source>
        <dbReference type="ARBA" id="ARBA00023043"/>
    </source>
</evidence>
<sequence length="336" mass="37767">MTGNLEMVQAVFTPNTDVNKEVRWRAPIYLAADSGNKDIVRILLESPKLLRSGENESAMISAFEDGNFEIGWMIFEHADKQALDLKDLVPDCLKMLIDVHGAIDQVRTLLDKATTIKGSSERMEEWLRKGMDQAVEAGHEQILCLLLERGAKLQDCFKNVHMNTVVSLNAAGVARMLLDAGFQRPKEDWYKDLQWAAKLDNADIIRLLLLRNVVHLDEDSDLARQSKAIMMGFACAFGNVDLVRLYVEKGIPVDAPYYESVIDVQPIVVAAAYGQSVVERALLELGAEPVDPLSTKWKERFTSGTVPLNSLKDQLIQKSEKNDRAWRSYWCCGVEL</sequence>
<keyword evidence="1" id="KW-0677">Repeat</keyword>
<dbReference type="AlphaFoldDB" id="A0A6A6B0Y0"/>